<dbReference type="EMBL" id="RFFJ01000016">
    <property type="protein sequence ID" value="RMI44412.1"/>
    <property type="molecule type" value="Genomic_DNA"/>
</dbReference>
<evidence type="ECO:0000256" key="8">
    <source>
        <dbReference type="ARBA" id="ARBA00023015"/>
    </source>
</evidence>
<dbReference type="GO" id="GO:0005737">
    <property type="term" value="C:cytoplasm"/>
    <property type="evidence" value="ECO:0007669"/>
    <property type="project" value="UniProtKB-SubCell"/>
</dbReference>
<sequence length="304" mass="32706">MRCSPPGRPPAGRPPRRNWRCSCAPSTQSRSRVPPAPRPAPHSATSKPSAGSAPAPKIRPGTPSTPGRTGAHGEPQRGPSGPVQRRPSLRPQPGPCGQVADGRAHRADHGPGARGLRRKVGPLRPRHLRPASGQRAHRSPHGLVHRRPGGRPAVQRVPHPLQLLGAGERPVTAAVEQLPGRTLPGPRRGARTDDDGRRYRYIPLPLQARPVDAIGRPQAACTGLDPRAFFTTASAPSDRPTHAERYALVVCATCPIRTSCLIFDLEAASDVSDVNGVFGGLREAERREIIRQRIQRRRAAKDAE</sequence>
<feature type="compositionally biased region" description="Pro residues" evidence="12">
    <location>
        <begin position="1"/>
        <end position="13"/>
    </location>
</feature>
<comment type="subcellular location">
    <subcellularLocation>
        <location evidence="2">Cytoplasm</location>
    </subcellularLocation>
</comment>
<evidence type="ECO:0000313" key="15">
    <source>
        <dbReference type="Proteomes" id="UP000278673"/>
    </source>
</evidence>
<evidence type="ECO:0000256" key="11">
    <source>
        <dbReference type="ARBA" id="ARBA00023163"/>
    </source>
</evidence>
<keyword evidence="9" id="KW-0238">DNA-binding</keyword>
<evidence type="ECO:0000256" key="9">
    <source>
        <dbReference type="ARBA" id="ARBA00023125"/>
    </source>
</evidence>
<dbReference type="GO" id="GO:0045892">
    <property type="term" value="P:negative regulation of DNA-templated transcription"/>
    <property type="evidence" value="ECO:0007669"/>
    <property type="project" value="TreeGrafter"/>
</dbReference>
<keyword evidence="8" id="KW-0805">Transcription regulation</keyword>
<dbReference type="GO" id="GO:0047134">
    <property type="term" value="F:protein-disulfide reductase [NAD(P)H] activity"/>
    <property type="evidence" value="ECO:0007669"/>
    <property type="project" value="TreeGrafter"/>
</dbReference>
<comment type="cofactor">
    <cofactor evidence="1">
        <name>[4Fe-4S] cluster</name>
        <dbReference type="ChEBI" id="CHEBI:49883"/>
    </cofactor>
</comment>
<accession>A0A3M2M4L9</accession>
<organism evidence="14 15">
    <name type="scientific">Streptomyces triticirhizae</name>
    <dbReference type="NCBI Taxonomy" id="2483353"/>
    <lineage>
        <taxon>Bacteria</taxon>
        <taxon>Bacillati</taxon>
        <taxon>Actinomycetota</taxon>
        <taxon>Actinomycetes</taxon>
        <taxon>Kitasatosporales</taxon>
        <taxon>Streptomycetaceae</taxon>
        <taxon>Streptomyces</taxon>
    </lineage>
</organism>
<comment type="similarity">
    <text evidence="3">Belongs to the WhiB family.</text>
</comment>
<dbReference type="GO" id="GO:0003677">
    <property type="term" value="F:DNA binding"/>
    <property type="evidence" value="ECO:0007669"/>
    <property type="project" value="UniProtKB-KW"/>
</dbReference>
<keyword evidence="5" id="KW-0479">Metal-binding</keyword>
<dbReference type="PANTHER" id="PTHR38839">
    <property type="entry name" value="TRANSCRIPTIONAL REGULATOR WHID-RELATED"/>
    <property type="match status" value="1"/>
</dbReference>
<dbReference type="GO" id="GO:0045454">
    <property type="term" value="P:cell redox homeostasis"/>
    <property type="evidence" value="ECO:0007669"/>
    <property type="project" value="TreeGrafter"/>
</dbReference>
<gene>
    <name evidence="14" type="ORF">EBN88_05270</name>
</gene>
<evidence type="ECO:0000256" key="12">
    <source>
        <dbReference type="SAM" id="MobiDB-lite"/>
    </source>
</evidence>
<reference evidence="14 15" key="1">
    <citation type="submission" date="2018-10" db="EMBL/GenBank/DDBJ databases">
        <title>Isolation, diversity and antifungal activity of actinobacteria from wheat.</title>
        <authorList>
            <person name="Han C."/>
        </authorList>
    </citation>
    <scope>NUCLEOTIDE SEQUENCE [LARGE SCALE GENOMIC DNA]</scope>
    <source>
        <strain evidence="14 15">NEAU-YY642</strain>
    </source>
</reference>
<evidence type="ECO:0000256" key="6">
    <source>
        <dbReference type="ARBA" id="ARBA00023004"/>
    </source>
</evidence>
<keyword evidence="15" id="KW-1185">Reference proteome</keyword>
<evidence type="ECO:0000256" key="7">
    <source>
        <dbReference type="ARBA" id="ARBA00023014"/>
    </source>
</evidence>
<feature type="region of interest" description="Disordered" evidence="12">
    <location>
        <begin position="1"/>
        <end position="153"/>
    </location>
</feature>
<evidence type="ECO:0000256" key="1">
    <source>
        <dbReference type="ARBA" id="ARBA00001966"/>
    </source>
</evidence>
<evidence type="ECO:0000256" key="5">
    <source>
        <dbReference type="ARBA" id="ARBA00022723"/>
    </source>
</evidence>
<dbReference type="AlphaFoldDB" id="A0A3M2M4L9"/>
<evidence type="ECO:0000256" key="4">
    <source>
        <dbReference type="ARBA" id="ARBA00022485"/>
    </source>
</evidence>
<dbReference type="GO" id="GO:0051539">
    <property type="term" value="F:4 iron, 4 sulfur cluster binding"/>
    <property type="evidence" value="ECO:0007669"/>
    <property type="project" value="UniProtKB-KW"/>
</dbReference>
<keyword evidence="4" id="KW-0004">4Fe-4S</keyword>
<evidence type="ECO:0000256" key="2">
    <source>
        <dbReference type="ARBA" id="ARBA00004496"/>
    </source>
</evidence>
<evidence type="ECO:0000256" key="10">
    <source>
        <dbReference type="ARBA" id="ARBA00023157"/>
    </source>
</evidence>
<dbReference type="Pfam" id="PF02467">
    <property type="entry name" value="Whib"/>
    <property type="match status" value="1"/>
</dbReference>
<evidence type="ECO:0000313" key="14">
    <source>
        <dbReference type="EMBL" id="RMI44412.1"/>
    </source>
</evidence>
<feature type="domain" description="4Fe-4S Wbl-type" evidence="13">
    <location>
        <begin position="220"/>
        <end position="288"/>
    </location>
</feature>
<feature type="compositionally biased region" description="Basic and acidic residues" evidence="12">
    <location>
        <begin position="102"/>
        <end position="111"/>
    </location>
</feature>
<feature type="compositionally biased region" description="Basic residues" evidence="12">
    <location>
        <begin position="115"/>
        <end position="149"/>
    </location>
</feature>
<proteinExistence type="inferred from homology"/>
<keyword evidence="7" id="KW-0411">Iron-sulfur</keyword>
<keyword evidence="11" id="KW-0804">Transcription</keyword>
<dbReference type="InterPro" id="IPR003482">
    <property type="entry name" value="Whib"/>
</dbReference>
<dbReference type="Proteomes" id="UP000278673">
    <property type="component" value="Unassembled WGS sequence"/>
</dbReference>
<evidence type="ECO:0000259" key="13">
    <source>
        <dbReference type="PROSITE" id="PS51674"/>
    </source>
</evidence>
<keyword evidence="10" id="KW-1015">Disulfide bond</keyword>
<protein>
    <recommendedName>
        <fullName evidence="13">4Fe-4S Wbl-type domain-containing protein</fullName>
    </recommendedName>
</protein>
<dbReference type="PROSITE" id="PS51674">
    <property type="entry name" value="4FE4S_WBL"/>
    <property type="match status" value="1"/>
</dbReference>
<name>A0A3M2M4L9_9ACTN</name>
<dbReference type="GO" id="GO:0046872">
    <property type="term" value="F:metal ion binding"/>
    <property type="evidence" value="ECO:0007669"/>
    <property type="project" value="UniProtKB-KW"/>
</dbReference>
<comment type="caution">
    <text evidence="14">The sequence shown here is derived from an EMBL/GenBank/DDBJ whole genome shotgun (WGS) entry which is preliminary data.</text>
</comment>
<evidence type="ECO:0000256" key="3">
    <source>
        <dbReference type="ARBA" id="ARBA00006597"/>
    </source>
</evidence>
<dbReference type="InterPro" id="IPR034768">
    <property type="entry name" value="4FE4S_WBL"/>
</dbReference>
<keyword evidence="6" id="KW-0408">Iron</keyword>